<dbReference type="SUPFAM" id="SSF55961">
    <property type="entry name" value="Bet v1-like"/>
    <property type="match status" value="1"/>
</dbReference>
<gene>
    <name evidence="1" type="ORF">SAMN05445060_3723</name>
</gene>
<evidence type="ECO:0000313" key="1">
    <source>
        <dbReference type="EMBL" id="SIS21307.1"/>
    </source>
</evidence>
<protein>
    <recommendedName>
        <fullName evidence="3">Polyketide cyclase / dehydrase and lipid transport</fullName>
    </recommendedName>
</protein>
<dbReference type="EMBL" id="FTNT01000013">
    <property type="protein sequence ID" value="SIS21307.1"/>
    <property type="molecule type" value="Genomic_DNA"/>
</dbReference>
<dbReference type="Proteomes" id="UP000186218">
    <property type="component" value="Unassembled WGS sequence"/>
</dbReference>
<name>A0A1N7H8W5_9NOCA</name>
<dbReference type="AlphaFoldDB" id="A0A1N7H8W5"/>
<accession>A0A1N7H8W5</accession>
<dbReference type="RefSeq" id="WP_083710338.1">
    <property type="nucleotide sequence ID" value="NZ_FTNT01000013.1"/>
</dbReference>
<sequence length="147" mass="16529">MTPSLRSLVPTPLRELGCGATGPATVAQVWWNYVHPQAWSTWAPQIRRVDYPHRTLTPGVGGSVYGPLSVRVFFEVERVDAVRHTWQWRVWLVTRRLGIRLRHGVDSVDGHPGSRAWVTVEAPAPVVAPYVPLASYALHRLVHLTRS</sequence>
<evidence type="ECO:0000313" key="2">
    <source>
        <dbReference type="Proteomes" id="UP000186218"/>
    </source>
</evidence>
<organism evidence="1 2">
    <name type="scientific">Williamsia sterculiae</name>
    <dbReference type="NCBI Taxonomy" id="1344003"/>
    <lineage>
        <taxon>Bacteria</taxon>
        <taxon>Bacillati</taxon>
        <taxon>Actinomycetota</taxon>
        <taxon>Actinomycetes</taxon>
        <taxon>Mycobacteriales</taxon>
        <taxon>Nocardiaceae</taxon>
        <taxon>Williamsia</taxon>
    </lineage>
</organism>
<evidence type="ECO:0008006" key="3">
    <source>
        <dbReference type="Google" id="ProtNLM"/>
    </source>
</evidence>
<dbReference type="OrthoDB" id="191189at2"/>
<dbReference type="STRING" id="1344003.SAMN05445060_3723"/>
<proteinExistence type="predicted"/>
<reference evidence="1 2" key="1">
    <citation type="submission" date="2017-01" db="EMBL/GenBank/DDBJ databases">
        <authorList>
            <person name="Mah S.A."/>
            <person name="Swanson W.J."/>
            <person name="Moy G.W."/>
            <person name="Vacquier V.D."/>
        </authorList>
    </citation>
    <scope>NUCLEOTIDE SEQUENCE [LARGE SCALE GENOMIC DNA]</scope>
    <source>
        <strain evidence="1 2">CPCC 203464</strain>
    </source>
</reference>
<keyword evidence="2" id="KW-1185">Reference proteome</keyword>